<dbReference type="InParanoid" id="A0A2H3DAN6"/>
<name>A0A2H3DAN6_ARMGA</name>
<keyword evidence="3" id="KW-1185">Reference proteome</keyword>
<gene>
    <name evidence="2" type="ORF">ARMGADRAFT_295257</name>
</gene>
<evidence type="ECO:0008006" key="4">
    <source>
        <dbReference type="Google" id="ProtNLM"/>
    </source>
</evidence>
<proteinExistence type="predicted"/>
<feature type="chain" id="PRO_5013937615" description="Secreted protein" evidence="1">
    <location>
        <begin position="20"/>
        <end position="155"/>
    </location>
</feature>
<evidence type="ECO:0000313" key="3">
    <source>
        <dbReference type="Proteomes" id="UP000217790"/>
    </source>
</evidence>
<reference evidence="3" key="1">
    <citation type="journal article" date="2017" name="Nat. Ecol. Evol.">
        <title>Genome expansion and lineage-specific genetic innovations in the forest pathogenic fungi Armillaria.</title>
        <authorList>
            <person name="Sipos G."/>
            <person name="Prasanna A.N."/>
            <person name="Walter M.C."/>
            <person name="O'Connor E."/>
            <person name="Balint B."/>
            <person name="Krizsan K."/>
            <person name="Kiss B."/>
            <person name="Hess J."/>
            <person name="Varga T."/>
            <person name="Slot J."/>
            <person name="Riley R."/>
            <person name="Boka B."/>
            <person name="Rigling D."/>
            <person name="Barry K."/>
            <person name="Lee J."/>
            <person name="Mihaltcheva S."/>
            <person name="LaButti K."/>
            <person name="Lipzen A."/>
            <person name="Waldron R."/>
            <person name="Moloney N.M."/>
            <person name="Sperisen C."/>
            <person name="Kredics L."/>
            <person name="Vagvoelgyi C."/>
            <person name="Patrignani A."/>
            <person name="Fitzpatrick D."/>
            <person name="Nagy I."/>
            <person name="Doyle S."/>
            <person name="Anderson J.B."/>
            <person name="Grigoriev I.V."/>
            <person name="Gueldener U."/>
            <person name="Muensterkoetter M."/>
            <person name="Nagy L.G."/>
        </authorList>
    </citation>
    <scope>NUCLEOTIDE SEQUENCE [LARGE SCALE GENOMIC DNA]</scope>
    <source>
        <strain evidence="3">Ar21-2</strain>
    </source>
</reference>
<dbReference type="AlphaFoldDB" id="A0A2H3DAN6"/>
<dbReference type="EMBL" id="KZ293664">
    <property type="protein sequence ID" value="PBK90854.1"/>
    <property type="molecule type" value="Genomic_DNA"/>
</dbReference>
<evidence type="ECO:0000313" key="2">
    <source>
        <dbReference type="EMBL" id="PBK90854.1"/>
    </source>
</evidence>
<feature type="signal peptide" evidence="1">
    <location>
        <begin position="1"/>
        <end position="19"/>
    </location>
</feature>
<dbReference type="Proteomes" id="UP000217790">
    <property type="component" value="Unassembled WGS sequence"/>
</dbReference>
<sequence length="155" mass="17279">MALTGLMSMLLHILAAVRAIDGQCYKAPGLFVDFSVDVTTSTTSIFQGARVIPLRPLDQAHRMPPSLLSPLLHQAFSSLTRSHDLFIDLIPRPCIALTVSSRLFSALFMPFIHRFVRHVSHLCMAIVCLLESSRAQWRACVSFLFIILDILVANM</sequence>
<evidence type="ECO:0000256" key="1">
    <source>
        <dbReference type="SAM" id="SignalP"/>
    </source>
</evidence>
<keyword evidence="1" id="KW-0732">Signal</keyword>
<accession>A0A2H3DAN6</accession>
<protein>
    <recommendedName>
        <fullName evidence="4">Secreted protein</fullName>
    </recommendedName>
</protein>
<organism evidence="2 3">
    <name type="scientific">Armillaria gallica</name>
    <name type="common">Bulbous honey fungus</name>
    <name type="synonym">Armillaria bulbosa</name>
    <dbReference type="NCBI Taxonomy" id="47427"/>
    <lineage>
        <taxon>Eukaryota</taxon>
        <taxon>Fungi</taxon>
        <taxon>Dikarya</taxon>
        <taxon>Basidiomycota</taxon>
        <taxon>Agaricomycotina</taxon>
        <taxon>Agaricomycetes</taxon>
        <taxon>Agaricomycetidae</taxon>
        <taxon>Agaricales</taxon>
        <taxon>Marasmiineae</taxon>
        <taxon>Physalacriaceae</taxon>
        <taxon>Armillaria</taxon>
    </lineage>
</organism>